<sequence>MDLLKTYSNLSHQHRIYLLLIISIVMISLISFMTTNTSDSISPVASSPATTPLVSKKQLKAGPSMPTGYQSKTAVTRDPFSLPPEYKTANMDNGLSQHSDTSNSLSVFNSKPQTQQPPDTLKLTGLAGAGDNRMAVIRSGNKSKTYSIHEKVGLYIILHVTENAVILDGPGGKRILHLEGATKNGAGGKNEA</sequence>
<reference evidence="3" key="1">
    <citation type="submission" date="2019-08" db="EMBL/GenBank/DDBJ databases">
        <authorList>
            <person name="Kucharzyk K."/>
            <person name="Murdoch R.W."/>
            <person name="Higgins S."/>
            <person name="Loffler F."/>
        </authorList>
    </citation>
    <scope>NUCLEOTIDE SEQUENCE</scope>
</reference>
<name>A0A644T0V0_9ZZZZ</name>
<feature type="region of interest" description="Disordered" evidence="1">
    <location>
        <begin position="41"/>
        <end position="78"/>
    </location>
</feature>
<accession>A0A644T0V0</accession>
<feature type="transmembrane region" description="Helical" evidence="2">
    <location>
        <begin position="16"/>
        <end position="34"/>
    </location>
</feature>
<evidence type="ECO:0000256" key="2">
    <source>
        <dbReference type="SAM" id="Phobius"/>
    </source>
</evidence>
<evidence type="ECO:0000313" key="3">
    <source>
        <dbReference type="EMBL" id="MPL60419.1"/>
    </source>
</evidence>
<proteinExistence type="predicted"/>
<dbReference type="AlphaFoldDB" id="A0A644T0V0"/>
<evidence type="ECO:0000256" key="1">
    <source>
        <dbReference type="SAM" id="MobiDB-lite"/>
    </source>
</evidence>
<comment type="caution">
    <text evidence="3">The sequence shown here is derived from an EMBL/GenBank/DDBJ whole genome shotgun (WGS) entry which is preliminary data.</text>
</comment>
<dbReference type="Gene3D" id="2.30.30.830">
    <property type="match status" value="1"/>
</dbReference>
<evidence type="ECO:0008006" key="4">
    <source>
        <dbReference type="Google" id="ProtNLM"/>
    </source>
</evidence>
<keyword evidence="2" id="KW-0812">Transmembrane</keyword>
<keyword evidence="2" id="KW-1133">Transmembrane helix</keyword>
<protein>
    <recommendedName>
        <fullName evidence="4">Type II secretion system protein GspC N-terminal domain-containing protein</fullName>
    </recommendedName>
</protein>
<gene>
    <name evidence="3" type="ORF">SDC9_05980</name>
</gene>
<organism evidence="3">
    <name type="scientific">bioreactor metagenome</name>
    <dbReference type="NCBI Taxonomy" id="1076179"/>
    <lineage>
        <taxon>unclassified sequences</taxon>
        <taxon>metagenomes</taxon>
        <taxon>ecological metagenomes</taxon>
    </lineage>
</organism>
<dbReference type="EMBL" id="VSSQ01000012">
    <property type="protein sequence ID" value="MPL60419.1"/>
    <property type="molecule type" value="Genomic_DNA"/>
</dbReference>
<feature type="compositionally biased region" description="Polar residues" evidence="1">
    <location>
        <begin position="41"/>
        <end position="53"/>
    </location>
</feature>
<keyword evidence="2" id="KW-0472">Membrane</keyword>